<evidence type="ECO:0000256" key="6">
    <source>
        <dbReference type="ARBA" id="ARBA00022989"/>
    </source>
</evidence>
<keyword evidence="5" id="KW-0735">Signal-anchor</keyword>
<dbReference type="Proteomes" id="UP000694845">
    <property type="component" value="Unplaced"/>
</dbReference>
<keyword evidence="8 11" id="KW-0472">Membrane</keyword>
<dbReference type="RefSeq" id="XP_022094824.1">
    <property type="nucleotide sequence ID" value="XM_022239132.1"/>
</dbReference>
<dbReference type="Pfam" id="PF03567">
    <property type="entry name" value="Sulfotransfer_2"/>
    <property type="match status" value="1"/>
</dbReference>
<comment type="subcellular location">
    <subcellularLocation>
        <location evidence="1">Golgi apparatus membrane</location>
        <topology evidence="1">Single-pass type II membrane protein</topology>
    </subcellularLocation>
</comment>
<evidence type="ECO:0000256" key="5">
    <source>
        <dbReference type="ARBA" id="ARBA00022968"/>
    </source>
</evidence>
<evidence type="ECO:0000256" key="7">
    <source>
        <dbReference type="ARBA" id="ARBA00023034"/>
    </source>
</evidence>
<comment type="similarity">
    <text evidence="2">Belongs to the sulfotransferase 3 family.</text>
</comment>
<keyword evidence="12" id="KW-1185">Reference proteome</keyword>
<evidence type="ECO:0000313" key="12">
    <source>
        <dbReference type="Proteomes" id="UP000694845"/>
    </source>
</evidence>
<dbReference type="GO" id="GO:0000139">
    <property type="term" value="C:Golgi membrane"/>
    <property type="evidence" value="ECO:0007669"/>
    <property type="project" value="UniProtKB-SubCell"/>
</dbReference>
<dbReference type="PANTHER" id="PTHR12129">
    <property type="entry name" value="HEPARAN SULFATE 2-O-SULFOTRANSFERASE"/>
    <property type="match status" value="1"/>
</dbReference>
<dbReference type="GO" id="GO:0008146">
    <property type="term" value="F:sulfotransferase activity"/>
    <property type="evidence" value="ECO:0007669"/>
    <property type="project" value="InterPro"/>
</dbReference>
<dbReference type="GeneID" id="110981521"/>
<feature type="transmembrane region" description="Helical" evidence="11">
    <location>
        <begin position="20"/>
        <end position="42"/>
    </location>
</feature>
<keyword evidence="7" id="KW-0333">Golgi apparatus</keyword>
<name>A0A8B7YNI1_ACAPL</name>
<dbReference type="InterPro" id="IPR007734">
    <property type="entry name" value="Heparan_SO4_2-O-STrfase"/>
</dbReference>
<proteinExistence type="inferred from homology"/>
<evidence type="ECO:0000256" key="3">
    <source>
        <dbReference type="ARBA" id="ARBA00022679"/>
    </source>
</evidence>
<dbReference type="Gene3D" id="3.40.50.300">
    <property type="entry name" value="P-loop containing nucleotide triphosphate hydrolases"/>
    <property type="match status" value="1"/>
</dbReference>
<evidence type="ECO:0000313" key="14">
    <source>
        <dbReference type="RefSeq" id="XP_022094825.1"/>
    </source>
</evidence>
<evidence type="ECO:0000256" key="4">
    <source>
        <dbReference type="ARBA" id="ARBA00022692"/>
    </source>
</evidence>
<feature type="compositionally biased region" description="Basic and acidic residues" evidence="10">
    <location>
        <begin position="74"/>
        <end position="96"/>
    </location>
</feature>
<gene>
    <name evidence="13 14" type="primary">LOC110981521</name>
</gene>
<keyword evidence="4 11" id="KW-0812">Transmembrane</keyword>
<dbReference type="AlphaFoldDB" id="A0A8B7YNI1"/>
<evidence type="ECO:0000256" key="8">
    <source>
        <dbReference type="ARBA" id="ARBA00023136"/>
    </source>
</evidence>
<evidence type="ECO:0000313" key="13">
    <source>
        <dbReference type="RefSeq" id="XP_022094824.1"/>
    </source>
</evidence>
<keyword evidence="9" id="KW-0325">Glycoprotein</keyword>
<evidence type="ECO:0000256" key="11">
    <source>
        <dbReference type="SAM" id="Phobius"/>
    </source>
</evidence>
<dbReference type="InterPro" id="IPR027417">
    <property type="entry name" value="P-loop_NTPase"/>
</dbReference>
<dbReference type="RefSeq" id="XP_022094825.1">
    <property type="nucleotide sequence ID" value="XM_022239133.1"/>
</dbReference>
<reference evidence="13 14" key="1">
    <citation type="submission" date="2025-04" db="UniProtKB">
        <authorList>
            <consortium name="RefSeq"/>
        </authorList>
    </citation>
    <scope>IDENTIFICATION</scope>
</reference>
<organism evidence="12 13">
    <name type="scientific">Acanthaster planci</name>
    <name type="common">Crown-of-thorns starfish</name>
    <dbReference type="NCBI Taxonomy" id="133434"/>
    <lineage>
        <taxon>Eukaryota</taxon>
        <taxon>Metazoa</taxon>
        <taxon>Echinodermata</taxon>
        <taxon>Eleutherozoa</taxon>
        <taxon>Asterozoa</taxon>
        <taxon>Asteroidea</taxon>
        <taxon>Valvatacea</taxon>
        <taxon>Valvatida</taxon>
        <taxon>Acanthasteridae</taxon>
        <taxon>Acanthaster</taxon>
    </lineage>
</organism>
<dbReference type="InterPro" id="IPR005331">
    <property type="entry name" value="Sulfotransferase"/>
</dbReference>
<evidence type="ECO:0000256" key="10">
    <source>
        <dbReference type="SAM" id="MobiDB-lite"/>
    </source>
</evidence>
<keyword evidence="6 11" id="KW-1133">Transmembrane helix</keyword>
<accession>A0A8B7YNI1</accession>
<dbReference type="SUPFAM" id="SSF52540">
    <property type="entry name" value="P-loop containing nucleoside triphosphate hydrolases"/>
    <property type="match status" value="1"/>
</dbReference>
<evidence type="ECO:0000256" key="2">
    <source>
        <dbReference type="ARBA" id="ARBA00010569"/>
    </source>
</evidence>
<dbReference type="PANTHER" id="PTHR12129:SF15">
    <property type="entry name" value="URONYL 2-SULFOTRANSFERASE"/>
    <property type="match status" value="1"/>
</dbReference>
<sequence>MLEQEDRNCLARLPSRKTALVVLIGIAVTVTLTLVHLSGQWVGQRVFKPVHEPSLAHRSKQLLSQKVLREPAKISWKDRQDEDLKSRNKEGTDEPSSHQLKGGFAKEERTSGSMDSSKRPLPSLNSIIGERPGQNLSAVNNVGLLSVPSRGQTEHSFPPPTRKRVDQITALLDPKIGQSVVPTEKLLQGTIRRERVPAATEKLSGEMKWSRRNVYDFNDRDRNAFRGLRLRNKNDRVWKSKEAIIFNRVGKCGSRTIIGILRKLSDLNNFNLVSSTVYNSTAISTEWQSYIVKVMERVKTPYLFQRHLHFVDFTEFNARQPMYINVIRDPLSRFVSNYYFKRFGDGRSNQNFKGSKEAKYRSVTECIIKGYKECVRSGSFYIIPFFCGQRKECRRPSQWALDEAKLNVEKHFVVVGILEDLESSFRVLEKALPQFFTGAVKLLLEPDDKQALKNASTTTKYKEKPSKEAAAIMKKLMYYEYEFYKFVKDRLERQKQQYGIGMAE</sequence>
<dbReference type="KEGG" id="aplc:110981521"/>
<evidence type="ECO:0000256" key="9">
    <source>
        <dbReference type="ARBA" id="ARBA00023180"/>
    </source>
</evidence>
<dbReference type="OMA" id="YYEYEFY"/>
<dbReference type="OrthoDB" id="10019582at2759"/>
<protein>
    <submittedName>
        <fullName evidence="13 14">Uronyl 2-sulfotransferase-like</fullName>
    </submittedName>
</protein>
<keyword evidence="3" id="KW-0808">Transferase</keyword>
<evidence type="ECO:0000256" key="1">
    <source>
        <dbReference type="ARBA" id="ARBA00004323"/>
    </source>
</evidence>
<feature type="region of interest" description="Disordered" evidence="10">
    <location>
        <begin position="74"/>
        <end position="124"/>
    </location>
</feature>